<dbReference type="HOGENOM" id="CLU_020473_1_0_10"/>
<feature type="domain" description="Signal transduction histidine kinase internal region" evidence="2">
    <location>
        <begin position="184"/>
        <end position="263"/>
    </location>
</feature>
<gene>
    <name evidence="3" type="ordered locus">Solca_0086</name>
</gene>
<feature type="transmembrane region" description="Helical" evidence="1">
    <location>
        <begin position="20"/>
        <end position="44"/>
    </location>
</feature>
<reference evidence="3" key="1">
    <citation type="submission" date="2012-02" db="EMBL/GenBank/DDBJ databases">
        <title>The complete genome of Solitalea canadensis DSM 3403.</title>
        <authorList>
            <consortium name="US DOE Joint Genome Institute (JGI-PGF)"/>
            <person name="Lucas S."/>
            <person name="Copeland A."/>
            <person name="Lapidus A."/>
            <person name="Glavina del Rio T."/>
            <person name="Dalin E."/>
            <person name="Tice H."/>
            <person name="Bruce D."/>
            <person name="Goodwin L."/>
            <person name="Pitluck S."/>
            <person name="Peters L."/>
            <person name="Ovchinnikova G."/>
            <person name="Lu M."/>
            <person name="Kyrpides N."/>
            <person name="Mavromatis K."/>
            <person name="Ivanova N."/>
            <person name="Brettin T."/>
            <person name="Detter J.C."/>
            <person name="Han C."/>
            <person name="Larimer F."/>
            <person name="Land M."/>
            <person name="Hauser L."/>
            <person name="Markowitz V."/>
            <person name="Cheng J.-F."/>
            <person name="Hugenholtz P."/>
            <person name="Woyke T."/>
            <person name="Wu D."/>
            <person name="Spring S."/>
            <person name="Schroeder M."/>
            <person name="Kopitz M."/>
            <person name="Brambilla E."/>
            <person name="Klenk H.-P."/>
            <person name="Eisen J.A."/>
        </authorList>
    </citation>
    <scope>NUCLEOTIDE SEQUENCE</scope>
    <source>
        <strain evidence="3">DSM 3403</strain>
    </source>
</reference>
<dbReference type="GO" id="GO:0000155">
    <property type="term" value="F:phosphorelay sensor kinase activity"/>
    <property type="evidence" value="ECO:0007669"/>
    <property type="project" value="InterPro"/>
</dbReference>
<dbReference type="EMBL" id="CP003349">
    <property type="protein sequence ID" value="AFD05242.1"/>
    <property type="molecule type" value="Genomic_DNA"/>
</dbReference>
<keyword evidence="1" id="KW-0812">Transmembrane</keyword>
<dbReference type="PANTHER" id="PTHR34220">
    <property type="entry name" value="SENSOR HISTIDINE KINASE YPDA"/>
    <property type="match status" value="1"/>
</dbReference>
<proteinExistence type="predicted"/>
<dbReference type="AlphaFoldDB" id="H8KT59"/>
<evidence type="ECO:0000313" key="4">
    <source>
        <dbReference type="Proteomes" id="UP000007590"/>
    </source>
</evidence>
<dbReference type="InterPro" id="IPR010559">
    <property type="entry name" value="Sig_transdc_His_kin_internal"/>
</dbReference>
<evidence type="ECO:0000256" key="1">
    <source>
        <dbReference type="SAM" id="Phobius"/>
    </source>
</evidence>
<dbReference type="KEGG" id="scn:Solca_0086"/>
<accession>H8KT59</accession>
<dbReference type="STRING" id="929556.Solca_0086"/>
<organism evidence="3 4">
    <name type="scientific">Solitalea canadensis (strain ATCC 29591 / DSM 3403 / JCM 21819 / LMG 8368 / NBRC 15130 / NCIMB 12057 / USAM 9D)</name>
    <name type="common">Flexibacter canadensis</name>
    <dbReference type="NCBI Taxonomy" id="929556"/>
    <lineage>
        <taxon>Bacteria</taxon>
        <taxon>Pseudomonadati</taxon>
        <taxon>Bacteroidota</taxon>
        <taxon>Sphingobacteriia</taxon>
        <taxon>Sphingobacteriales</taxon>
        <taxon>Sphingobacteriaceae</taxon>
        <taxon>Solitalea</taxon>
    </lineage>
</organism>
<dbReference type="Proteomes" id="UP000007590">
    <property type="component" value="Chromosome"/>
</dbReference>
<evidence type="ECO:0000313" key="3">
    <source>
        <dbReference type="EMBL" id="AFD05242.1"/>
    </source>
</evidence>
<evidence type="ECO:0000259" key="2">
    <source>
        <dbReference type="Pfam" id="PF06580"/>
    </source>
</evidence>
<name>H8KT59_SOLCM</name>
<dbReference type="InterPro" id="IPR036890">
    <property type="entry name" value="HATPase_C_sf"/>
</dbReference>
<dbReference type="InterPro" id="IPR050640">
    <property type="entry name" value="Bact_2-comp_sensor_kinase"/>
</dbReference>
<dbReference type="Pfam" id="PF06580">
    <property type="entry name" value="His_kinase"/>
    <property type="match status" value="1"/>
</dbReference>
<keyword evidence="4" id="KW-1185">Reference proteome</keyword>
<keyword evidence="1" id="KW-0472">Membrane</keyword>
<protein>
    <submittedName>
        <fullName evidence="3">Putative regulator of cell autolysis</fullName>
    </submittedName>
</protein>
<dbReference type="Gene3D" id="3.30.565.10">
    <property type="entry name" value="Histidine kinase-like ATPase, C-terminal domain"/>
    <property type="match status" value="1"/>
</dbReference>
<dbReference type="GO" id="GO:0016020">
    <property type="term" value="C:membrane"/>
    <property type="evidence" value="ECO:0007669"/>
    <property type="project" value="InterPro"/>
</dbReference>
<feature type="transmembrane region" description="Helical" evidence="1">
    <location>
        <begin position="64"/>
        <end position="84"/>
    </location>
</feature>
<sequence length="393" mass="45734">MGTYDFIFSERFSNRFLRHLLFWITWYIYYLVTYLLTPWCVWLYQNHPTVLQEFRFTQYHSDLLLATSSNVFRHIIVFYILYQFFVLKGSLRKKMLMVVAGLFVAIITDTFLWIISPELKSIIGTYNSIFSKTLTPLMLRNEIVRDLAYNVPTLFGLAAVIKFGKHWYQKQKERELLIKEKLKAELQLLKAQIHPHFLFNTLNNIYSFILTSNPNASGLILKLSNLLRYILTECNQPKVPLVKELKMIENYMELEKIRYGERLNMQVTVVGNPENKSIAPLLLLPFIENSFKHGASNVLQNPWIELNLIITDQNLSMELVNSQVAVSQAYDKNNGIGLANVQKRLNLLYGNQHTLKISTEREVFKIQLTVGLTEIAVISEDIVDISYFNVSAV</sequence>
<dbReference type="PANTHER" id="PTHR34220:SF7">
    <property type="entry name" value="SENSOR HISTIDINE KINASE YPDA"/>
    <property type="match status" value="1"/>
</dbReference>
<dbReference type="eggNOG" id="COG2972">
    <property type="taxonomic scope" value="Bacteria"/>
</dbReference>
<feature type="transmembrane region" description="Helical" evidence="1">
    <location>
        <begin position="96"/>
        <end position="115"/>
    </location>
</feature>
<keyword evidence="1" id="KW-1133">Transmembrane helix</keyword>